<dbReference type="SUPFAM" id="SSF89447">
    <property type="entry name" value="AbrB/MazE/MraZ-like"/>
    <property type="match status" value="1"/>
</dbReference>
<dbReference type="EMBL" id="CP141614">
    <property type="protein sequence ID" value="WRP13802.1"/>
    <property type="molecule type" value="Genomic_DNA"/>
</dbReference>
<keyword evidence="5" id="KW-1185">Reference proteome</keyword>
<dbReference type="NCBIfam" id="TIGR01439">
    <property type="entry name" value="lp_hng_hel_AbrB"/>
    <property type="match status" value="1"/>
</dbReference>
<dbReference type="Gene3D" id="2.10.260.10">
    <property type="match status" value="1"/>
</dbReference>
<gene>
    <name evidence="4" type="ORF">VLY81_10195</name>
</gene>
<sequence length="104" mass="11455">MGVVRVLPKGQITMPKAVRERLGIEVGDDLLVEVVGEREARIIVLPRPTSLKDLRGLVKPRRPLDDETVRQAIREGRRGLAERWQASRLRQGSPPSDGRGASGG</sequence>
<organism evidence="4 5">
    <name type="scientific">Geochorda subterranea</name>
    <dbReference type="NCBI Taxonomy" id="3109564"/>
    <lineage>
        <taxon>Bacteria</taxon>
        <taxon>Bacillati</taxon>
        <taxon>Bacillota</taxon>
        <taxon>Limnochordia</taxon>
        <taxon>Limnochordales</taxon>
        <taxon>Geochordaceae</taxon>
        <taxon>Geochorda</taxon>
    </lineage>
</organism>
<dbReference type="GO" id="GO:0003677">
    <property type="term" value="F:DNA binding"/>
    <property type="evidence" value="ECO:0007669"/>
    <property type="project" value="UniProtKB-KW"/>
</dbReference>
<dbReference type="InterPro" id="IPR007159">
    <property type="entry name" value="SpoVT-AbrB_dom"/>
</dbReference>
<keyword evidence="1 4" id="KW-0238">DNA-binding</keyword>
<feature type="region of interest" description="Disordered" evidence="2">
    <location>
        <begin position="78"/>
        <end position="104"/>
    </location>
</feature>
<name>A0ABZ1BM13_9FIRM</name>
<proteinExistence type="predicted"/>
<evidence type="ECO:0000256" key="1">
    <source>
        <dbReference type="PROSITE-ProRule" id="PRU01076"/>
    </source>
</evidence>
<evidence type="ECO:0000256" key="2">
    <source>
        <dbReference type="SAM" id="MobiDB-lite"/>
    </source>
</evidence>
<dbReference type="RefSeq" id="WP_324668057.1">
    <property type="nucleotide sequence ID" value="NZ_CP141614.1"/>
</dbReference>
<evidence type="ECO:0000313" key="4">
    <source>
        <dbReference type="EMBL" id="WRP13802.1"/>
    </source>
</evidence>
<dbReference type="PROSITE" id="PS51740">
    <property type="entry name" value="SPOVT_ABRB"/>
    <property type="match status" value="1"/>
</dbReference>
<evidence type="ECO:0000313" key="5">
    <source>
        <dbReference type="Proteomes" id="UP001333102"/>
    </source>
</evidence>
<reference evidence="5" key="1">
    <citation type="submission" date="2023-12" db="EMBL/GenBank/DDBJ databases">
        <title>Novel isolates from deep terrestrial aquifers shed light on the physiology and ecology of the class Limnochordia.</title>
        <authorList>
            <person name="Karnachuk O.V."/>
            <person name="Lukina A.P."/>
            <person name="Avakyan M.R."/>
            <person name="Kadnikov V."/>
            <person name="Begmatov S."/>
            <person name="Beletsky A.V."/>
            <person name="Mardanov A.V."/>
            <person name="Ravin N.V."/>
        </authorList>
    </citation>
    <scope>NUCLEOTIDE SEQUENCE [LARGE SCALE GENOMIC DNA]</scope>
    <source>
        <strain evidence="5">LN</strain>
    </source>
</reference>
<accession>A0ABZ1BM13</accession>
<dbReference type="Proteomes" id="UP001333102">
    <property type="component" value="Chromosome"/>
</dbReference>
<dbReference type="InterPro" id="IPR037914">
    <property type="entry name" value="SpoVT-AbrB_sf"/>
</dbReference>
<evidence type="ECO:0000259" key="3">
    <source>
        <dbReference type="PROSITE" id="PS51740"/>
    </source>
</evidence>
<protein>
    <submittedName>
        <fullName evidence="4">AbrB/MazE/SpoVT family DNA-binding domain-containing protein</fullName>
    </submittedName>
</protein>
<dbReference type="Pfam" id="PF04014">
    <property type="entry name" value="MazE_antitoxin"/>
    <property type="match status" value="1"/>
</dbReference>
<dbReference type="SMART" id="SM00966">
    <property type="entry name" value="SpoVT_AbrB"/>
    <property type="match status" value="1"/>
</dbReference>
<feature type="domain" description="SpoVT-AbrB" evidence="3">
    <location>
        <begin position="1"/>
        <end position="49"/>
    </location>
</feature>